<accession>X8DFK9</accession>
<gene>
    <name evidence="1" type="ORF">I540_5037</name>
</gene>
<organism evidence="1 2">
    <name type="scientific">Mycobacteroides abscessus subsp. bolletii 1513</name>
    <dbReference type="NCBI Taxonomy" id="1299321"/>
    <lineage>
        <taxon>Bacteria</taxon>
        <taxon>Bacillati</taxon>
        <taxon>Actinomycetota</taxon>
        <taxon>Actinomycetes</taxon>
        <taxon>Mycobacteriales</taxon>
        <taxon>Mycobacteriaceae</taxon>
        <taxon>Mycobacteroides</taxon>
        <taxon>Mycobacteroides abscessus</taxon>
    </lineage>
</organism>
<dbReference type="EMBL" id="JAOJ01000003">
    <property type="protein sequence ID" value="EUA67159.1"/>
    <property type="molecule type" value="Genomic_DNA"/>
</dbReference>
<dbReference type="Proteomes" id="UP000023351">
    <property type="component" value="Unassembled WGS sequence"/>
</dbReference>
<evidence type="ECO:0000313" key="2">
    <source>
        <dbReference type="Proteomes" id="UP000023351"/>
    </source>
</evidence>
<reference evidence="1 2" key="1">
    <citation type="submission" date="2013-12" db="EMBL/GenBank/DDBJ databases">
        <authorList>
            <person name="Zelazny A."/>
            <person name="Olivier K."/>
            <person name="Holland S."/>
            <person name="Lenaerts A."/>
            <person name="Ordway D."/>
            <person name="DeGroote M.A."/>
            <person name="Parker T."/>
            <person name="Sizemore C."/>
            <person name="Tallon L.J."/>
            <person name="Sadzewicz L.K."/>
            <person name="Sengamalay N."/>
            <person name="Fraser C.M."/>
            <person name="Hine E."/>
            <person name="Shefchek K.A."/>
            <person name="Das S.P."/>
            <person name="Tettelin H."/>
        </authorList>
    </citation>
    <scope>NUCLEOTIDE SEQUENCE [LARGE SCALE GENOMIC DNA]</scope>
    <source>
        <strain evidence="1 2">1513</strain>
    </source>
</reference>
<dbReference type="PATRIC" id="fig|1299321.3.peg.4864"/>
<protein>
    <submittedName>
        <fullName evidence="1">Amino acid permease-associated region domain protein</fullName>
    </submittedName>
</protein>
<comment type="caution">
    <text evidence="1">The sequence shown here is derived from an EMBL/GenBank/DDBJ whole genome shotgun (WGS) entry which is preliminary data.</text>
</comment>
<sequence length="52" mass="5427">MTGLTLSAFVIGLVGSIFAFWGWDTCLTLGEESKDPTKVPAGPDCSACSRSC</sequence>
<proteinExistence type="predicted"/>
<evidence type="ECO:0000313" key="1">
    <source>
        <dbReference type="EMBL" id="EUA67159.1"/>
    </source>
</evidence>
<dbReference type="AlphaFoldDB" id="X8DFK9"/>
<name>X8DFK9_9MYCO</name>